<reference evidence="1" key="1">
    <citation type="submission" date="2014-09" db="EMBL/GenBank/DDBJ databases">
        <authorList>
            <person name="Magalhaes I.L.F."/>
            <person name="Oliveira U."/>
            <person name="Santos F.R."/>
            <person name="Vidigal T.H.D.A."/>
            <person name="Brescovit A.D."/>
            <person name="Santos A.J."/>
        </authorList>
    </citation>
    <scope>NUCLEOTIDE SEQUENCE</scope>
    <source>
        <tissue evidence="1">Shoot tissue taken approximately 20 cm above the soil surface</tissue>
    </source>
</reference>
<accession>A0A0A9B8R8</accession>
<protein>
    <submittedName>
        <fullName evidence="1">Uncharacterized protein</fullName>
    </submittedName>
</protein>
<name>A0A0A9B8R8_ARUDO</name>
<dbReference type="AlphaFoldDB" id="A0A0A9B8R8"/>
<reference evidence="1" key="2">
    <citation type="journal article" date="2015" name="Data Brief">
        <title>Shoot transcriptome of the giant reed, Arundo donax.</title>
        <authorList>
            <person name="Barrero R.A."/>
            <person name="Guerrero F.D."/>
            <person name="Moolhuijzen P."/>
            <person name="Goolsby J.A."/>
            <person name="Tidwell J."/>
            <person name="Bellgard S.E."/>
            <person name="Bellgard M.I."/>
        </authorList>
    </citation>
    <scope>NUCLEOTIDE SEQUENCE</scope>
    <source>
        <tissue evidence="1">Shoot tissue taken approximately 20 cm above the soil surface</tissue>
    </source>
</reference>
<organism evidence="1">
    <name type="scientific">Arundo donax</name>
    <name type="common">Giant reed</name>
    <name type="synonym">Donax arundinaceus</name>
    <dbReference type="NCBI Taxonomy" id="35708"/>
    <lineage>
        <taxon>Eukaryota</taxon>
        <taxon>Viridiplantae</taxon>
        <taxon>Streptophyta</taxon>
        <taxon>Embryophyta</taxon>
        <taxon>Tracheophyta</taxon>
        <taxon>Spermatophyta</taxon>
        <taxon>Magnoliopsida</taxon>
        <taxon>Liliopsida</taxon>
        <taxon>Poales</taxon>
        <taxon>Poaceae</taxon>
        <taxon>PACMAD clade</taxon>
        <taxon>Arundinoideae</taxon>
        <taxon>Arundineae</taxon>
        <taxon>Arundo</taxon>
    </lineage>
</organism>
<dbReference type="EMBL" id="GBRH01239337">
    <property type="protein sequence ID" value="JAD58558.1"/>
    <property type="molecule type" value="Transcribed_RNA"/>
</dbReference>
<sequence>MLLRIFTALKSETRTFV</sequence>
<evidence type="ECO:0000313" key="1">
    <source>
        <dbReference type="EMBL" id="JAD58558.1"/>
    </source>
</evidence>
<proteinExistence type="predicted"/>